<sequence length="173" mass="19250">MQLGQLLVMICVMIYNLPTPYLSLGAEYPVYGCRYLILKDVPTDLWLASNNMSTTAEPLLLVEQQESKWYSILNEEESAALLMWVTSNMNSIAAANRGHSVLTPTVTIKSVKTQETEEIIRPDSIQILGRLMDSTFAPDVRNTFSMTSPPDTQEIVQPDLSKFLPSSSEGICS</sequence>
<accession>A0ACB8UIP1</accession>
<reference evidence="1" key="1">
    <citation type="journal article" date="2021" name="Environ. Microbiol.">
        <title>Gene family expansions and transcriptome signatures uncover fungal adaptations to wood decay.</title>
        <authorList>
            <person name="Hage H."/>
            <person name="Miyauchi S."/>
            <person name="Viragh M."/>
            <person name="Drula E."/>
            <person name="Min B."/>
            <person name="Chaduli D."/>
            <person name="Navarro D."/>
            <person name="Favel A."/>
            <person name="Norest M."/>
            <person name="Lesage-Meessen L."/>
            <person name="Balint B."/>
            <person name="Merenyi Z."/>
            <person name="de Eugenio L."/>
            <person name="Morin E."/>
            <person name="Martinez A.T."/>
            <person name="Baldrian P."/>
            <person name="Stursova M."/>
            <person name="Martinez M.J."/>
            <person name="Novotny C."/>
            <person name="Magnuson J.K."/>
            <person name="Spatafora J.W."/>
            <person name="Maurice S."/>
            <person name="Pangilinan J."/>
            <person name="Andreopoulos W."/>
            <person name="LaButti K."/>
            <person name="Hundley H."/>
            <person name="Na H."/>
            <person name="Kuo A."/>
            <person name="Barry K."/>
            <person name="Lipzen A."/>
            <person name="Henrissat B."/>
            <person name="Riley R."/>
            <person name="Ahrendt S."/>
            <person name="Nagy L.G."/>
            <person name="Grigoriev I.V."/>
            <person name="Martin F."/>
            <person name="Rosso M.N."/>
        </authorList>
    </citation>
    <scope>NUCLEOTIDE SEQUENCE</scope>
    <source>
        <strain evidence="1">CBS 384.51</strain>
    </source>
</reference>
<organism evidence="1 2">
    <name type="scientific">Irpex rosettiformis</name>
    <dbReference type="NCBI Taxonomy" id="378272"/>
    <lineage>
        <taxon>Eukaryota</taxon>
        <taxon>Fungi</taxon>
        <taxon>Dikarya</taxon>
        <taxon>Basidiomycota</taxon>
        <taxon>Agaricomycotina</taxon>
        <taxon>Agaricomycetes</taxon>
        <taxon>Polyporales</taxon>
        <taxon>Irpicaceae</taxon>
        <taxon>Irpex</taxon>
    </lineage>
</organism>
<proteinExistence type="predicted"/>
<name>A0ACB8UIP1_9APHY</name>
<protein>
    <submittedName>
        <fullName evidence="1">Uncharacterized protein</fullName>
    </submittedName>
</protein>
<evidence type="ECO:0000313" key="2">
    <source>
        <dbReference type="Proteomes" id="UP001055072"/>
    </source>
</evidence>
<evidence type="ECO:0000313" key="1">
    <source>
        <dbReference type="EMBL" id="KAI0094243.1"/>
    </source>
</evidence>
<keyword evidence="2" id="KW-1185">Reference proteome</keyword>
<gene>
    <name evidence="1" type="ORF">BDY19DRAFT_901480</name>
</gene>
<dbReference type="EMBL" id="MU274900">
    <property type="protein sequence ID" value="KAI0094243.1"/>
    <property type="molecule type" value="Genomic_DNA"/>
</dbReference>
<dbReference type="Proteomes" id="UP001055072">
    <property type="component" value="Unassembled WGS sequence"/>
</dbReference>
<comment type="caution">
    <text evidence="1">The sequence shown here is derived from an EMBL/GenBank/DDBJ whole genome shotgun (WGS) entry which is preliminary data.</text>
</comment>